<keyword evidence="4 6" id="KW-1133">Transmembrane helix</keyword>
<organism evidence="8 9">
    <name type="scientific">Paenibacillus rhizovicinus</name>
    <dbReference type="NCBI Taxonomy" id="2704463"/>
    <lineage>
        <taxon>Bacteria</taxon>
        <taxon>Bacillati</taxon>
        <taxon>Bacillota</taxon>
        <taxon>Bacilli</taxon>
        <taxon>Bacillales</taxon>
        <taxon>Paenibacillaceae</taxon>
        <taxon>Paenibacillus</taxon>
    </lineage>
</organism>
<reference evidence="8 9" key="1">
    <citation type="submission" date="2020-02" db="EMBL/GenBank/DDBJ databases">
        <title>Paenibacillus sp. nov., isolated from rhizosphere soil of tomato.</title>
        <authorList>
            <person name="Weon H.-Y."/>
            <person name="Lee S.A."/>
        </authorList>
    </citation>
    <scope>NUCLEOTIDE SEQUENCE [LARGE SCALE GENOMIC DNA]</scope>
    <source>
        <strain evidence="8 9">14171R-81</strain>
    </source>
</reference>
<dbReference type="GO" id="GO:0000271">
    <property type="term" value="P:polysaccharide biosynthetic process"/>
    <property type="evidence" value="ECO:0007669"/>
    <property type="project" value="InterPro"/>
</dbReference>
<evidence type="ECO:0000256" key="4">
    <source>
        <dbReference type="ARBA" id="ARBA00022989"/>
    </source>
</evidence>
<dbReference type="GO" id="GO:0005886">
    <property type="term" value="C:plasma membrane"/>
    <property type="evidence" value="ECO:0007669"/>
    <property type="project" value="TreeGrafter"/>
</dbReference>
<keyword evidence="9" id="KW-1185">Reference proteome</keyword>
<dbReference type="PANTHER" id="PTHR38459:SF1">
    <property type="entry name" value="PROPHAGE BACTOPRENOL-LINKED GLUCOSE TRANSLOCASE HOMOLOG"/>
    <property type="match status" value="1"/>
</dbReference>
<evidence type="ECO:0000256" key="6">
    <source>
        <dbReference type="SAM" id="Phobius"/>
    </source>
</evidence>
<evidence type="ECO:0000313" key="9">
    <source>
        <dbReference type="Proteomes" id="UP000479114"/>
    </source>
</evidence>
<feature type="transmembrane region" description="Helical" evidence="6">
    <location>
        <begin position="71"/>
        <end position="90"/>
    </location>
</feature>
<evidence type="ECO:0000256" key="3">
    <source>
        <dbReference type="ARBA" id="ARBA00022692"/>
    </source>
</evidence>
<protein>
    <submittedName>
        <fullName evidence="8">GtrA family protein</fullName>
    </submittedName>
</protein>
<feature type="transmembrane region" description="Helical" evidence="6">
    <location>
        <begin position="12"/>
        <end position="33"/>
    </location>
</feature>
<evidence type="ECO:0000256" key="5">
    <source>
        <dbReference type="ARBA" id="ARBA00023136"/>
    </source>
</evidence>
<gene>
    <name evidence="8" type="ORF">GZH47_24475</name>
</gene>
<evidence type="ECO:0000256" key="2">
    <source>
        <dbReference type="ARBA" id="ARBA00009399"/>
    </source>
</evidence>
<name>A0A6C0P7M5_9BACL</name>
<accession>A0A6C0P7M5</accession>
<feature type="transmembrane region" description="Helical" evidence="6">
    <location>
        <begin position="39"/>
        <end position="59"/>
    </location>
</feature>
<dbReference type="InterPro" id="IPR007267">
    <property type="entry name" value="GtrA_DPMS_TM"/>
</dbReference>
<keyword evidence="3 6" id="KW-0812">Transmembrane</keyword>
<dbReference type="RefSeq" id="WP_162643641.1">
    <property type="nucleotide sequence ID" value="NZ_CP048286.1"/>
</dbReference>
<dbReference type="Proteomes" id="UP000479114">
    <property type="component" value="Chromosome"/>
</dbReference>
<feature type="domain" description="GtrA/DPMS transmembrane" evidence="7">
    <location>
        <begin position="14"/>
        <end position="137"/>
    </location>
</feature>
<feature type="transmembrane region" description="Helical" evidence="6">
    <location>
        <begin position="110"/>
        <end position="131"/>
    </location>
</feature>
<comment type="similarity">
    <text evidence="2">Belongs to the GtrA family.</text>
</comment>
<dbReference type="InterPro" id="IPR051401">
    <property type="entry name" value="GtrA_CellWall_Glycosyl"/>
</dbReference>
<evidence type="ECO:0000256" key="1">
    <source>
        <dbReference type="ARBA" id="ARBA00004141"/>
    </source>
</evidence>
<keyword evidence="5 6" id="KW-0472">Membrane</keyword>
<dbReference type="KEGG" id="prz:GZH47_24475"/>
<dbReference type="AlphaFoldDB" id="A0A6C0P7M5"/>
<sequence length="148" mass="16546">MTVRHALFRRPFVRFLFVGGLNTLIGLGVSYGLLHLASFSYWGATFAGNAFGAVNSYMLNRKFTFASQASVSRSFIKFVIVITICYFFAFDSGLWLARVAVPAFPHLSEAVVNDIAVVTSTVIYTLINYFGQKLVVFRETRKPHESEA</sequence>
<dbReference type="PANTHER" id="PTHR38459">
    <property type="entry name" value="PROPHAGE BACTOPRENOL-LINKED GLUCOSE TRANSLOCASE HOMOLOG"/>
    <property type="match status" value="1"/>
</dbReference>
<dbReference type="EMBL" id="CP048286">
    <property type="protein sequence ID" value="QHW33643.1"/>
    <property type="molecule type" value="Genomic_DNA"/>
</dbReference>
<evidence type="ECO:0000259" key="7">
    <source>
        <dbReference type="Pfam" id="PF04138"/>
    </source>
</evidence>
<dbReference type="Pfam" id="PF04138">
    <property type="entry name" value="GtrA_DPMS_TM"/>
    <property type="match status" value="1"/>
</dbReference>
<evidence type="ECO:0000313" key="8">
    <source>
        <dbReference type="EMBL" id="QHW33643.1"/>
    </source>
</evidence>
<proteinExistence type="inferred from homology"/>
<comment type="subcellular location">
    <subcellularLocation>
        <location evidence="1">Membrane</location>
        <topology evidence="1">Multi-pass membrane protein</topology>
    </subcellularLocation>
</comment>